<accession>R9GZS5</accession>
<evidence type="ECO:0000313" key="2">
    <source>
        <dbReference type="Proteomes" id="UP000014174"/>
    </source>
</evidence>
<proteinExistence type="predicted"/>
<reference evidence="1 2" key="1">
    <citation type="journal article" date="2013" name="Genome Announc.">
        <title>Draft Genome Sequence of Arcticibacter svalbardensis Strain MN12-7T, a Member of the Family Sphingobacteriaceae Isolated from an Arctic Soil Sample.</title>
        <authorList>
            <person name="Shivaji S."/>
            <person name="Ara S."/>
            <person name="Prasad S."/>
            <person name="Manasa B.P."/>
            <person name="Begum Z."/>
            <person name="Singh A."/>
            <person name="Kumar Pinnaka A."/>
        </authorList>
    </citation>
    <scope>NUCLEOTIDE SEQUENCE [LARGE SCALE GENOMIC DNA]</scope>
    <source>
        <strain evidence="1 2">MN12-7</strain>
    </source>
</reference>
<comment type="caution">
    <text evidence="1">The sequence shown here is derived from an EMBL/GenBank/DDBJ whole genome shotgun (WGS) entry which is preliminary data.</text>
</comment>
<dbReference type="Proteomes" id="UP000014174">
    <property type="component" value="Unassembled WGS sequence"/>
</dbReference>
<gene>
    <name evidence="1" type="ORF">ADIARSV_2335</name>
</gene>
<dbReference type="AlphaFoldDB" id="R9GZS5"/>
<name>R9GZS5_9SPHI</name>
<dbReference type="EMBL" id="AQPN01000084">
    <property type="protein sequence ID" value="EOR94489.1"/>
    <property type="molecule type" value="Genomic_DNA"/>
</dbReference>
<keyword evidence="2" id="KW-1185">Reference proteome</keyword>
<protein>
    <submittedName>
        <fullName evidence="1">Uncharacterized protein</fullName>
    </submittedName>
</protein>
<sequence length="38" mass="4605">MFIALTRYPNPTFAYIKIKIKLTEYDKSDVKDEMYTEK</sequence>
<evidence type="ECO:0000313" key="1">
    <source>
        <dbReference type="EMBL" id="EOR94489.1"/>
    </source>
</evidence>
<organism evidence="1 2">
    <name type="scientific">Arcticibacter svalbardensis MN12-7</name>
    <dbReference type="NCBI Taxonomy" id="1150600"/>
    <lineage>
        <taxon>Bacteria</taxon>
        <taxon>Pseudomonadati</taxon>
        <taxon>Bacteroidota</taxon>
        <taxon>Sphingobacteriia</taxon>
        <taxon>Sphingobacteriales</taxon>
        <taxon>Sphingobacteriaceae</taxon>
        <taxon>Arcticibacter</taxon>
    </lineage>
</organism>